<keyword evidence="5 10" id="KW-1133">Transmembrane helix</keyword>
<evidence type="ECO:0000256" key="5">
    <source>
        <dbReference type="ARBA" id="ARBA00022989"/>
    </source>
</evidence>
<evidence type="ECO:0000256" key="9">
    <source>
        <dbReference type="SAM" id="MobiDB-lite"/>
    </source>
</evidence>
<evidence type="ECO:0000256" key="4">
    <source>
        <dbReference type="ARBA" id="ARBA00022824"/>
    </source>
</evidence>
<keyword evidence="6 10" id="KW-0472">Membrane</keyword>
<feature type="transmembrane region" description="Helical" evidence="10">
    <location>
        <begin position="49"/>
        <end position="71"/>
    </location>
</feature>
<evidence type="ECO:0000256" key="3">
    <source>
        <dbReference type="ARBA" id="ARBA00022692"/>
    </source>
</evidence>
<feature type="domain" description="Lipase maturation factor 1/2 N-terminal" evidence="11">
    <location>
        <begin position="139"/>
        <end position="302"/>
    </location>
</feature>
<dbReference type="EMBL" id="CAMXCT020006190">
    <property type="protein sequence ID" value="CAL1167491.1"/>
    <property type="molecule type" value="Genomic_DNA"/>
</dbReference>
<keyword evidence="7" id="KW-0325">Glycoprotein</keyword>
<dbReference type="EMBL" id="CAMXCT030006190">
    <property type="protein sequence ID" value="CAL4801428.1"/>
    <property type="molecule type" value="Genomic_DNA"/>
</dbReference>
<feature type="region of interest" description="Disordered" evidence="9">
    <location>
        <begin position="649"/>
        <end position="686"/>
    </location>
</feature>
<dbReference type="OrthoDB" id="434126at2759"/>
<comment type="subcellular location">
    <subcellularLocation>
        <location evidence="1">Endoplasmic reticulum membrane</location>
        <topology evidence="1">Multi-pass membrane protein</topology>
    </subcellularLocation>
</comment>
<feature type="compositionally biased region" description="Polar residues" evidence="9">
    <location>
        <begin position="664"/>
        <end position="679"/>
    </location>
</feature>
<evidence type="ECO:0000256" key="1">
    <source>
        <dbReference type="ARBA" id="ARBA00004477"/>
    </source>
</evidence>
<protein>
    <recommendedName>
        <fullName evidence="8">Lipase maturation factor 2</fullName>
    </recommendedName>
</protein>
<feature type="transmembrane region" description="Helical" evidence="10">
    <location>
        <begin position="259"/>
        <end position="277"/>
    </location>
</feature>
<dbReference type="EMBL" id="CAMXCT010006190">
    <property type="protein sequence ID" value="CAI4014116.1"/>
    <property type="molecule type" value="Genomic_DNA"/>
</dbReference>
<comment type="similarity">
    <text evidence="2">Belongs to the lipase maturation factor family.</text>
</comment>
<dbReference type="GO" id="GO:0051604">
    <property type="term" value="P:protein maturation"/>
    <property type="evidence" value="ECO:0007669"/>
    <property type="project" value="InterPro"/>
</dbReference>
<organism evidence="13">
    <name type="scientific">Cladocopium goreaui</name>
    <dbReference type="NCBI Taxonomy" id="2562237"/>
    <lineage>
        <taxon>Eukaryota</taxon>
        <taxon>Sar</taxon>
        <taxon>Alveolata</taxon>
        <taxon>Dinophyceae</taxon>
        <taxon>Suessiales</taxon>
        <taxon>Symbiodiniaceae</taxon>
        <taxon>Cladocopium</taxon>
    </lineage>
</organism>
<evidence type="ECO:0000256" key="8">
    <source>
        <dbReference type="ARBA" id="ARBA00040643"/>
    </source>
</evidence>
<feature type="transmembrane region" description="Helical" evidence="10">
    <location>
        <begin position="583"/>
        <end position="602"/>
    </location>
</feature>
<evidence type="ECO:0000313" key="13">
    <source>
        <dbReference type="EMBL" id="CAI4014116.1"/>
    </source>
</evidence>
<dbReference type="AlphaFoldDB" id="A0A9P1DRD8"/>
<feature type="transmembrane region" description="Helical" evidence="10">
    <location>
        <begin position="101"/>
        <end position="128"/>
    </location>
</feature>
<dbReference type="Proteomes" id="UP001152797">
    <property type="component" value="Unassembled WGS sequence"/>
</dbReference>
<dbReference type="PANTHER" id="PTHR14463:SF5">
    <property type="entry name" value="LIPASE MATURATION FACTOR 2"/>
    <property type="match status" value="1"/>
</dbReference>
<evidence type="ECO:0000259" key="11">
    <source>
        <dbReference type="Pfam" id="PF06762"/>
    </source>
</evidence>
<evidence type="ECO:0000256" key="7">
    <source>
        <dbReference type="ARBA" id="ARBA00023180"/>
    </source>
</evidence>
<gene>
    <name evidence="13" type="ORF">C1SCF055_LOCUS39040</name>
</gene>
<dbReference type="GO" id="GO:0005789">
    <property type="term" value="C:endoplasmic reticulum membrane"/>
    <property type="evidence" value="ECO:0007669"/>
    <property type="project" value="UniProtKB-SubCell"/>
</dbReference>
<evidence type="ECO:0000256" key="10">
    <source>
        <dbReference type="SAM" id="Phobius"/>
    </source>
</evidence>
<dbReference type="InterPro" id="IPR057434">
    <property type="entry name" value="LMF1/2_N"/>
</dbReference>
<evidence type="ECO:0000256" key="2">
    <source>
        <dbReference type="ARBA" id="ARBA00005512"/>
    </source>
</evidence>
<accession>A0A9P1DRD8</accession>
<dbReference type="Pfam" id="PF06762">
    <property type="entry name" value="LMF1"/>
    <property type="match status" value="1"/>
</dbReference>
<name>A0A9P1DRD8_9DINO</name>
<keyword evidence="3 10" id="KW-0812">Transmembrane</keyword>
<dbReference type="Pfam" id="PF25179">
    <property type="entry name" value="LMF1_C"/>
    <property type="match status" value="1"/>
</dbReference>
<keyword evidence="4" id="KW-0256">Endoplasmic reticulum</keyword>
<keyword evidence="15" id="KW-1185">Reference proteome</keyword>
<feature type="domain" description="Lipase maturation factor 1/2 C-terminal" evidence="12">
    <location>
        <begin position="374"/>
        <end position="519"/>
    </location>
</feature>
<evidence type="ECO:0000256" key="6">
    <source>
        <dbReference type="ARBA" id="ARBA00023136"/>
    </source>
</evidence>
<dbReference type="InterPro" id="IPR009613">
    <property type="entry name" value="LMF"/>
</dbReference>
<evidence type="ECO:0000313" key="15">
    <source>
        <dbReference type="Proteomes" id="UP001152797"/>
    </source>
</evidence>
<reference evidence="14 15" key="2">
    <citation type="submission" date="2024-05" db="EMBL/GenBank/DDBJ databases">
        <authorList>
            <person name="Chen Y."/>
            <person name="Shah S."/>
            <person name="Dougan E. K."/>
            <person name="Thang M."/>
            <person name="Chan C."/>
        </authorList>
    </citation>
    <scope>NUCLEOTIDE SEQUENCE [LARGE SCALE GENOMIC DNA]</scope>
</reference>
<dbReference type="PANTHER" id="PTHR14463">
    <property type="entry name" value="LIPASE MATURATION FACTOR"/>
    <property type="match status" value="1"/>
</dbReference>
<sequence>MRRLPRAATNSLPLRDVKPWTWLQGLGAARLISCCVIWSACWSVCRRSYLTTSVLVSRLLLLIYGIIFWSLSGQAEPLMGPQGLVPQLSAQQVQRMGRMPLLALGALAPVGPLGAAIVAGALSWLTAVYRSYLKVEFLRFQWDILAVESGALGVLLALSQLPHFVETRRICAALACQCVTLLCFKLMWGSCLCKLQSGCPEWNFGSAMAHHHRTTCLPKPLARPLHRWSGERRVSNVQGLMTLWAEGPLSILALSGCPWARAACCLLWCGLMLGIVVSGNYGFFNLLTCILSASLLDDQQLTPLARRLHPLADAPTGMLWPWCLWDGLLVALVTAAWALYTASTVSAIHRICAPKAPEGWCRRIEERLRALGLAGRYGLFARMTTSRDEVVLRELHRLPPDLAQRAVRDGLAVSAGEEFWVELALPFKPGPLNRAPPVLLNHMPRLDWQMWFVSLRWADGEQPSWFQDFLQGLMDRKPSVLKLVAHPWQHEVQKFALTQRPGAIRVTLEDYDYNPLPDAKRKDEVRAKGGQCFFDTFKKGAGGKDSTTWWELSGRWWRLNLTKSLGLLQTSGTVTRNTVLDPAILVIGLVSIVIALSAFMAFCTSSSSGKRKVTRCPAPATAPNRPAPAMPAMPEDMAQKGRCLSTALRARGSKGSESMRPSEVNPTSSVSVPAASDTSLPPPQEPKHIGGEEGGMFNWSPRSAEDFETLCPCLVVPDGMEFVFAVREVLTVVRQELSFSVVDLDGSPLSHIIVNETGSGPQCGIFLQMLDGEPLASIRTDMLHSWPGRLPEMCYASGEVFGRVAKGDGRDYVLRDNEDRILLRLEGNFKEKTVKATSWCGELIALSERCIISLDGGAHYQVRVAPGADAGLVLCSLLAMDKIEGGGRSTSP</sequence>
<dbReference type="InterPro" id="IPR057433">
    <property type="entry name" value="LMF1/2_C"/>
</dbReference>
<evidence type="ECO:0000259" key="12">
    <source>
        <dbReference type="Pfam" id="PF25179"/>
    </source>
</evidence>
<reference evidence="13" key="1">
    <citation type="submission" date="2022-10" db="EMBL/GenBank/DDBJ databases">
        <authorList>
            <person name="Chen Y."/>
            <person name="Dougan E. K."/>
            <person name="Chan C."/>
            <person name="Rhodes N."/>
            <person name="Thang M."/>
        </authorList>
    </citation>
    <scope>NUCLEOTIDE SEQUENCE</scope>
</reference>
<evidence type="ECO:0000313" key="14">
    <source>
        <dbReference type="EMBL" id="CAL4801428.1"/>
    </source>
</evidence>
<comment type="caution">
    <text evidence="13">The sequence shown here is derived from an EMBL/GenBank/DDBJ whole genome shotgun (WGS) entry which is preliminary data.</text>
</comment>
<feature type="transmembrane region" description="Helical" evidence="10">
    <location>
        <begin position="20"/>
        <end position="42"/>
    </location>
</feature>
<proteinExistence type="inferred from homology"/>
<feature type="transmembrane region" description="Helical" evidence="10">
    <location>
        <begin position="319"/>
        <end position="340"/>
    </location>
</feature>